<dbReference type="InterPro" id="IPR029044">
    <property type="entry name" value="Nucleotide-diphossugar_trans"/>
</dbReference>
<organism evidence="3 4">
    <name type="scientific">Nisaea acidiphila</name>
    <dbReference type="NCBI Taxonomy" id="1862145"/>
    <lineage>
        <taxon>Bacteria</taxon>
        <taxon>Pseudomonadati</taxon>
        <taxon>Pseudomonadota</taxon>
        <taxon>Alphaproteobacteria</taxon>
        <taxon>Rhodospirillales</taxon>
        <taxon>Thalassobaculaceae</taxon>
        <taxon>Nisaea</taxon>
    </lineage>
</organism>
<reference evidence="3" key="1">
    <citation type="submission" date="2022-08" db="EMBL/GenBank/DDBJ databases">
        <title>Nisaea acidiphila sp. nov., isolated from a marine algal debris and emended description of the genus Nisaea Urios et al. 2008.</title>
        <authorList>
            <person name="Kwon K."/>
        </authorList>
    </citation>
    <scope>NUCLEOTIDE SEQUENCE</scope>
    <source>
        <strain evidence="3">MEBiC11861</strain>
    </source>
</reference>
<dbReference type="KEGG" id="naci:NUH88_01055"/>
<dbReference type="PANTHER" id="PTHR43777">
    <property type="entry name" value="MOLYBDENUM COFACTOR CYTIDYLYLTRANSFERASE"/>
    <property type="match status" value="1"/>
</dbReference>
<accession>A0A9J7ASH0</accession>
<dbReference type="PIRSF" id="PIRSF036626">
    <property type="entry name" value="MPTBd_MobAlike"/>
    <property type="match status" value="1"/>
</dbReference>
<evidence type="ECO:0000313" key="4">
    <source>
        <dbReference type="Proteomes" id="UP001060336"/>
    </source>
</evidence>
<evidence type="ECO:0000259" key="2">
    <source>
        <dbReference type="SMART" id="SM00852"/>
    </source>
</evidence>
<dbReference type="CDD" id="cd03522">
    <property type="entry name" value="MoeA_like"/>
    <property type="match status" value="1"/>
</dbReference>
<sequence length="548" mass="57691">MYFGELPVAEAEGAILAHSRRLDGRSLKKGRILEADDLAALKAAGIERVVCARLDRGDIAEDRAADILAEAARGAETRAGSAFTGRANLFAETDGVVLYDPARLDAFNLVDESVTLGLVPPFQAVSAGQMIGTLKIIPFAVPESLVRIAEALATQGGPLVSVKAFSPIDTILLQTHLPGTKESVLDSTMRVTADRLDALGSSLISETRCEHALDALSSAIRQAEAAKPGLILISGASAVVDRRDIIPSAIEQVGGEILHFGMPVDPGNLMLIGRIGKIPVIGMPGCARSPKLNGFDWALQRICAGLELRPQDIMRMGAGGLLKDVAHRPLPRASAKRTDKAGKQRERPEIAAIVLAAGKSTRMGPTNKLLGTLDGTPLVRHVAGAALASSAGKVLVVTGHEPDKIRTALSGLDVGFIHNPDFAAGLSTSVRAGISALPVGTEAAVICLGDMPHVGADVLNRLISAYDPVEGRAIIVPVQEGKRGNPILWDSRFFSEMQELSGDRGAKALLAEFADLVHEVELSEPGVHLDIDTPEMLREAGGQPEKVE</sequence>
<dbReference type="InterPro" id="IPR036425">
    <property type="entry name" value="MoaB/Mog-like_dom_sf"/>
</dbReference>
<dbReference type="Pfam" id="PF12804">
    <property type="entry name" value="NTP_transf_3"/>
    <property type="match status" value="1"/>
</dbReference>
<evidence type="ECO:0000256" key="1">
    <source>
        <dbReference type="ARBA" id="ARBA00022842"/>
    </source>
</evidence>
<dbReference type="AlphaFoldDB" id="A0A9J7ASH0"/>
<dbReference type="InterPro" id="IPR012184">
    <property type="entry name" value="Bifunc_Mopterin-bd"/>
</dbReference>
<dbReference type="PANTHER" id="PTHR43777:SF1">
    <property type="entry name" value="MOLYBDENUM COFACTOR CYTIDYLYLTRANSFERASE"/>
    <property type="match status" value="1"/>
</dbReference>
<dbReference type="SUPFAM" id="SSF53218">
    <property type="entry name" value="Molybdenum cofactor biosynthesis proteins"/>
    <property type="match status" value="1"/>
</dbReference>
<keyword evidence="4" id="KW-1185">Reference proteome</keyword>
<dbReference type="InterPro" id="IPR001453">
    <property type="entry name" value="MoaB/Mog_dom"/>
</dbReference>
<feature type="domain" description="MoaB/Mog" evidence="2">
    <location>
        <begin position="171"/>
        <end position="304"/>
    </location>
</feature>
<dbReference type="SUPFAM" id="SSF53448">
    <property type="entry name" value="Nucleotide-diphospho-sugar transferases"/>
    <property type="match status" value="1"/>
</dbReference>
<dbReference type="GO" id="GO:0016779">
    <property type="term" value="F:nucleotidyltransferase activity"/>
    <property type="evidence" value="ECO:0007669"/>
    <property type="project" value="UniProtKB-ARBA"/>
</dbReference>
<gene>
    <name evidence="3" type="ORF">NUH88_01055</name>
</gene>
<dbReference type="RefSeq" id="WP_257769416.1">
    <property type="nucleotide sequence ID" value="NZ_CP102480.1"/>
</dbReference>
<dbReference type="Gene3D" id="3.40.980.10">
    <property type="entry name" value="MoaB/Mog-like domain"/>
    <property type="match status" value="1"/>
</dbReference>
<keyword evidence="1" id="KW-0460">Magnesium</keyword>
<protein>
    <submittedName>
        <fullName evidence="3">Molybdopterin-binding/glycosyltransferase family 2 protein</fullName>
    </submittedName>
</protein>
<dbReference type="Proteomes" id="UP001060336">
    <property type="component" value="Chromosome"/>
</dbReference>
<dbReference type="CDD" id="cd04182">
    <property type="entry name" value="GT_2_like_f"/>
    <property type="match status" value="1"/>
</dbReference>
<proteinExistence type="predicted"/>
<evidence type="ECO:0000313" key="3">
    <source>
        <dbReference type="EMBL" id="UUX50288.1"/>
    </source>
</evidence>
<name>A0A9J7ASH0_9PROT</name>
<dbReference type="InterPro" id="IPR025877">
    <property type="entry name" value="MobA-like_NTP_Trfase"/>
</dbReference>
<dbReference type="Gene3D" id="3.90.550.10">
    <property type="entry name" value="Spore Coat Polysaccharide Biosynthesis Protein SpsA, Chain A"/>
    <property type="match status" value="1"/>
</dbReference>
<dbReference type="SMART" id="SM00852">
    <property type="entry name" value="MoCF_biosynth"/>
    <property type="match status" value="1"/>
</dbReference>
<dbReference type="EMBL" id="CP102480">
    <property type="protein sequence ID" value="UUX50288.1"/>
    <property type="molecule type" value="Genomic_DNA"/>
</dbReference>